<dbReference type="Proteomes" id="UP000654075">
    <property type="component" value="Unassembled WGS sequence"/>
</dbReference>
<feature type="coiled-coil region" evidence="4">
    <location>
        <begin position="192"/>
        <end position="510"/>
    </location>
</feature>
<evidence type="ECO:0000256" key="2">
    <source>
        <dbReference type="ARBA" id="ARBA00023043"/>
    </source>
</evidence>
<dbReference type="PANTHER" id="PTHR24193:SF121">
    <property type="entry name" value="ADA2A-CONTAINING COMPLEX COMPONENT 3, ISOFORM D"/>
    <property type="match status" value="1"/>
</dbReference>
<keyword evidence="7" id="KW-1185">Reference proteome</keyword>
<dbReference type="EMBL" id="CAJNNV010032218">
    <property type="protein sequence ID" value="CAE8639305.1"/>
    <property type="molecule type" value="Genomic_DNA"/>
</dbReference>
<feature type="repeat" description="ANK" evidence="3">
    <location>
        <begin position="1487"/>
        <end position="1519"/>
    </location>
</feature>
<name>A0A813HM35_POLGL</name>
<dbReference type="SMART" id="SM00248">
    <property type="entry name" value="ANK"/>
    <property type="match status" value="4"/>
</dbReference>
<dbReference type="GO" id="GO:0000976">
    <property type="term" value="F:transcription cis-regulatory region binding"/>
    <property type="evidence" value="ECO:0007669"/>
    <property type="project" value="TreeGrafter"/>
</dbReference>
<dbReference type="OMA" id="ANEMDAW"/>
<dbReference type="Pfam" id="PF00023">
    <property type="entry name" value="Ank"/>
    <property type="match status" value="2"/>
</dbReference>
<feature type="region of interest" description="Disordered" evidence="5">
    <location>
        <begin position="1711"/>
        <end position="1737"/>
    </location>
</feature>
<dbReference type="PROSITE" id="PS50297">
    <property type="entry name" value="ANK_REP_REGION"/>
    <property type="match status" value="1"/>
</dbReference>
<evidence type="ECO:0000256" key="4">
    <source>
        <dbReference type="SAM" id="Coils"/>
    </source>
</evidence>
<dbReference type="GO" id="GO:0045944">
    <property type="term" value="P:positive regulation of transcription by RNA polymerase II"/>
    <property type="evidence" value="ECO:0007669"/>
    <property type="project" value="TreeGrafter"/>
</dbReference>
<dbReference type="InterPro" id="IPR036770">
    <property type="entry name" value="Ankyrin_rpt-contain_sf"/>
</dbReference>
<keyword evidence="1" id="KW-0677">Repeat</keyword>
<dbReference type="PROSITE" id="PS50088">
    <property type="entry name" value="ANK_REPEAT"/>
    <property type="match status" value="1"/>
</dbReference>
<sequence>MRQPSPQPWVVERMTSCGGGSSTASSVVVSMPVGAVTTSLTPRQIVSAVAHTAQQSAQPVQVKPSGILSRIDGVVFQMEQELSNVRALSGSAAEVESISSELQAASWHEEEEEEKYEARLKDLFSLVGSQGSLERPSAMTDTMCLIEDSTEGEDGLMQELMELRSWRADRETRLQELIHHNELLELDYGRRISKAQETALAAEERARLAEDAHGRLLQAKADFEAEASEAVKAREQQLLAEADKAKAQAERDFDALDESSQAVLADCRRLQTKVRELEKHEALEKEEQKSFRARNMQLEEQLARQEAHSQEQEWLVIQHKQTLFAELQLQARRQGEEQEAINRTLEKQVADIESQLTVALCGHEDDKKRLGASKLQVSGLHDELAQLRSSFAELEATQAQRSVDLEGSLSRSKSDAQAAEEELRVRLTEVEDELDEARRDGEAQEGLMADLRQHVADLEAELGEVREHSKARQQALEADLQQLGAQQHLEVELRQRLASLEAELAGARSSGEEKLDLLEMLTQRVACMEDAEKAHQSVVAQLQKTISELDSELSGALSTSELLQKSKEDVAFHMTALKSELASSQKSKEEAAVHLTALKSELASARSDGEVLERKQAELHQQLASKEAEFSDVSCEIQVQITITAELKIVLEAREAELAEVRTAADSHQSLATDLRGQLAGLESELSVAHASGEKQQSSLEGECQSLQCQVDEYRALELDLRQRLAEADRNFGTAVGSGKAELEEVAVHLTALKSELASARSDGEVLERKQAELHQQLASKEAEFSEVSCEIQVQITITAELKIVLEAREAELAEVRNAADSHQSLATDLRGQLAGLESELSVARASGEKQQSSLEVQSTECQSLLCQVDEYRALELDLRQRLAEADRNFGTAVGSGKAELEATLDELEAQRRDFTNVRLRLRASASHLRASASHLRLVAELRGRVAELEFELQQKLPGDIQRIQRVMPGSCEFQEAEHRQRAASFEAEVSGARSSGDAQQRLGQELKLRLAEVDTQFALSRSSCKEKQSQLEDLTLHVAALQITEKTQQTLVADLKRTMANLEAELAATVSKGEGLERDKEEGTVHLTTLKGELAAARSDGEALERQQAELQTHLDAKEAELSEACGNIEVQLAMTAEFKDVLAARVAELQEARAAIQSQEKLVAELSGRLEMLETAASFSKAAKQQQHFAVESLMQQSLTRLESRSWGVESRSSLQGDSGSGTGDGESVLAVPFSFASRAQTAEELVLATLHRAGEVHAVFIGLELAQVIQRRDPTCAGSAGESLQAHLQEASSRRSRMAKELEEPLDVLVKLLGEGTRGPEDKEIRKGLGLYLELLQDELRLLTSDSALTDLPWGVQRALAKVAGLGAAVDSLSSLDEGSDEEDLLPPMHWAARHGRRDVVDFLLRQTSGQSTINSRCERGRTPVFYAGLAGKEALARYLRENGSSANPLQPLRPRPGCPIPPAYLKVLEVVETQGWHTVSWRDDFTMLHWAAERGDAELCTYLLDLGADASSLDGRGRSPTDCASKCANLTRRVEVQQTLSDTIGGEFANRLACPEEDKVHDFASQTGSEDSRALGTLGNLLALNVRERRHTDGGAISPLFGRSASASFPDVPEAYRRVIDQIDLIGWDRMHWARGFTLLHWSAKHDRPELCERFLDQHADPHHKDESGRSALDYARLRQPPAAAALKVLTLLDAGPALQEPSLMDMRSAEPRTQEARRDIRRRTQPAMINIP</sequence>
<dbReference type="OrthoDB" id="449384at2759"/>
<protein>
    <submittedName>
        <fullName evidence="6">Uncharacterized protein</fullName>
    </submittedName>
</protein>
<evidence type="ECO:0000313" key="6">
    <source>
        <dbReference type="EMBL" id="CAE8639305.1"/>
    </source>
</evidence>
<dbReference type="SUPFAM" id="SSF48403">
    <property type="entry name" value="Ankyrin repeat"/>
    <property type="match status" value="1"/>
</dbReference>
<dbReference type="InterPro" id="IPR050663">
    <property type="entry name" value="Ankyrin-SOCS_Box"/>
</dbReference>
<feature type="coiled-coil region" evidence="4">
    <location>
        <begin position="1046"/>
        <end position="1178"/>
    </location>
</feature>
<dbReference type="GO" id="GO:0005634">
    <property type="term" value="C:nucleus"/>
    <property type="evidence" value="ECO:0007669"/>
    <property type="project" value="TreeGrafter"/>
</dbReference>
<proteinExistence type="predicted"/>
<keyword evidence="2 3" id="KW-0040">ANK repeat</keyword>
<feature type="compositionally biased region" description="Basic and acidic residues" evidence="5">
    <location>
        <begin position="1712"/>
        <end position="1723"/>
    </location>
</feature>
<comment type="caution">
    <text evidence="6">The sequence shown here is derived from an EMBL/GenBank/DDBJ whole genome shotgun (WGS) entry which is preliminary data.</text>
</comment>
<feature type="coiled-coil region" evidence="4">
    <location>
        <begin position="595"/>
        <end position="629"/>
    </location>
</feature>
<evidence type="ECO:0000313" key="7">
    <source>
        <dbReference type="Proteomes" id="UP000654075"/>
    </source>
</evidence>
<gene>
    <name evidence="6" type="ORF">PGLA1383_LOCUS54350</name>
</gene>
<dbReference type="Gene3D" id="1.25.40.20">
    <property type="entry name" value="Ankyrin repeat-containing domain"/>
    <property type="match status" value="2"/>
</dbReference>
<evidence type="ECO:0000256" key="3">
    <source>
        <dbReference type="PROSITE-ProRule" id="PRU00023"/>
    </source>
</evidence>
<feature type="coiled-coil region" evidence="4">
    <location>
        <begin position="711"/>
        <end position="826"/>
    </location>
</feature>
<feature type="coiled-coil region" evidence="4">
    <location>
        <begin position="869"/>
        <end position="925"/>
    </location>
</feature>
<accession>A0A813HM35</accession>
<organism evidence="6 7">
    <name type="scientific">Polarella glacialis</name>
    <name type="common">Dinoflagellate</name>
    <dbReference type="NCBI Taxonomy" id="89957"/>
    <lineage>
        <taxon>Eukaryota</taxon>
        <taxon>Sar</taxon>
        <taxon>Alveolata</taxon>
        <taxon>Dinophyceae</taxon>
        <taxon>Suessiales</taxon>
        <taxon>Suessiaceae</taxon>
        <taxon>Polarella</taxon>
    </lineage>
</organism>
<reference evidence="6" key="1">
    <citation type="submission" date="2021-02" db="EMBL/GenBank/DDBJ databases">
        <authorList>
            <person name="Dougan E. K."/>
            <person name="Rhodes N."/>
            <person name="Thang M."/>
            <person name="Chan C."/>
        </authorList>
    </citation>
    <scope>NUCLEOTIDE SEQUENCE</scope>
</reference>
<evidence type="ECO:0000256" key="5">
    <source>
        <dbReference type="SAM" id="MobiDB-lite"/>
    </source>
</evidence>
<evidence type="ECO:0000256" key="1">
    <source>
        <dbReference type="ARBA" id="ARBA00022737"/>
    </source>
</evidence>
<dbReference type="InterPro" id="IPR002110">
    <property type="entry name" value="Ankyrin_rpt"/>
</dbReference>
<keyword evidence="4" id="KW-0175">Coiled coil</keyword>
<dbReference type="PANTHER" id="PTHR24193">
    <property type="entry name" value="ANKYRIN REPEAT PROTEIN"/>
    <property type="match status" value="1"/>
</dbReference>